<sequence>MASDLFVGTSCTLIITVMLLALARISAVRVKKGASLYRASIQPLLFMSAVLFLLYLINLGLIHLLMAAGVRGDMALYAALLLDDMLACTFLLTMFRRNALRQSARTLE</sequence>
<keyword evidence="3" id="KW-1185">Reference proteome</keyword>
<keyword evidence="1" id="KW-1133">Transmembrane helix</keyword>
<feature type="transmembrane region" description="Helical" evidence="1">
    <location>
        <begin position="6"/>
        <end position="23"/>
    </location>
</feature>
<dbReference type="EMBL" id="CP072648">
    <property type="protein sequence ID" value="QUW03860.1"/>
    <property type="molecule type" value="Genomic_DNA"/>
</dbReference>
<accession>A0ABX8BEA0</accession>
<organism evidence="2 3">
    <name type="scientific">Chloracidobacterium validum</name>
    <dbReference type="NCBI Taxonomy" id="2821543"/>
    <lineage>
        <taxon>Bacteria</taxon>
        <taxon>Pseudomonadati</taxon>
        <taxon>Acidobacteriota</taxon>
        <taxon>Terriglobia</taxon>
        <taxon>Terriglobales</taxon>
        <taxon>Acidobacteriaceae</taxon>
        <taxon>Chloracidobacterium</taxon>
    </lineage>
</organism>
<proteinExistence type="predicted"/>
<name>A0ABX8BEA0_9BACT</name>
<dbReference type="Proteomes" id="UP000676506">
    <property type="component" value="Chromosome 1"/>
</dbReference>
<keyword evidence="1" id="KW-0812">Transmembrane</keyword>
<dbReference type="RefSeq" id="WP_211429750.1">
    <property type="nucleotide sequence ID" value="NZ_CP072648.1"/>
</dbReference>
<evidence type="ECO:0000313" key="3">
    <source>
        <dbReference type="Proteomes" id="UP000676506"/>
    </source>
</evidence>
<gene>
    <name evidence="2" type="ORF">J8C06_05380</name>
</gene>
<feature type="transmembrane region" description="Helical" evidence="1">
    <location>
        <begin position="74"/>
        <end position="95"/>
    </location>
</feature>
<evidence type="ECO:0000313" key="2">
    <source>
        <dbReference type="EMBL" id="QUW03860.1"/>
    </source>
</evidence>
<reference evidence="2 3" key="1">
    <citation type="submission" date="2021-03" db="EMBL/GenBank/DDBJ databases">
        <title>Genomic and phenotypic characterization of Chloracidobacterium isolates provides evidence for multiple species.</title>
        <authorList>
            <person name="Saini M.K."/>
            <person name="Costas A.M.G."/>
            <person name="Tank M."/>
            <person name="Bryant D.A."/>
        </authorList>
    </citation>
    <scope>NUCLEOTIDE SEQUENCE [LARGE SCALE GENOMIC DNA]</scope>
    <source>
        <strain evidence="2 3">BV2-C</strain>
    </source>
</reference>
<keyword evidence="1" id="KW-0472">Membrane</keyword>
<protein>
    <submittedName>
        <fullName evidence="2">Uncharacterized protein</fullName>
    </submittedName>
</protein>
<feature type="transmembrane region" description="Helical" evidence="1">
    <location>
        <begin position="44"/>
        <end position="68"/>
    </location>
</feature>
<evidence type="ECO:0000256" key="1">
    <source>
        <dbReference type="SAM" id="Phobius"/>
    </source>
</evidence>